<keyword evidence="2" id="KW-0813">Transport</keyword>
<evidence type="ECO:0000313" key="10">
    <source>
        <dbReference type="RefSeq" id="XP_030986484.1"/>
    </source>
</evidence>
<feature type="transmembrane region" description="Helical" evidence="7">
    <location>
        <begin position="277"/>
        <end position="302"/>
    </location>
</feature>
<sequence>MAEMTPTKHSSGDDLPEVGASPGEVVPGVYIDPERERSIVRKFDRYMLPQFVIIMILSHLDRTNIGNARVFGFEENLKLQGNEFGNLSSLFYTTYVVFELPWVLAVKRWGANLVIAVAIVSWSAVTIGTGFIHNYHEGIVCRLMLGIAEAGIFPALSFVISTVYPRHSQGKRIAALYGAIALSGAFGGIIAYGIQSMGARLGLEAWRWLFIIEGAISVAFGMLCWVSLPRSAQNAWFLDEDDRKLMRDRAERDVAYTGSNEEFSWDYVWMAVLDPMVWIAGLSLFCAGIPMFGFGIFLPTLIRGMGFQSGSVNYLTIPVYIMACIILACFTWLSDRLRRRAVVAVSVPFVVVVGYAIAIGTPSVGAGFFAMFLCSGVYTYNTLLVAWVSNNIKPDHKRSAALPIFVSIANISGVPASLVYPSSTGPRYIMGNAVSLAMELTAAFGIVLIYTMLRRRNNIKAKQRAEGVTDNGEKGDKSLDFDYIL</sequence>
<feature type="transmembrane region" description="Helical" evidence="7">
    <location>
        <begin position="206"/>
        <end position="228"/>
    </location>
</feature>
<dbReference type="Proteomes" id="UP000515153">
    <property type="component" value="Unplaced"/>
</dbReference>
<protein>
    <recommendedName>
        <fullName evidence="8">Major facilitator superfamily (MFS) profile domain-containing protein</fullName>
    </recommendedName>
</protein>
<dbReference type="PANTHER" id="PTHR43791">
    <property type="entry name" value="PERMEASE-RELATED"/>
    <property type="match status" value="1"/>
</dbReference>
<dbReference type="FunFam" id="1.20.1250.20:FF:000018">
    <property type="entry name" value="MFS transporter permease"/>
    <property type="match status" value="1"/>
</dbReference>
<gene>
    <name evidence="10" type="ORF">PgNI_00539</name>
</gene>
<dbReference type="FunFam" id="1.20.1250.20:FF:000013">
    <property type="entry name" value="MFS general substrate transporter"/>
    <property type="match status" value="1"/>
</dbReference>
<proteinExistence type="predicted"/>
<reference evidence="10" key="1">
    <citation type="journal article" date="2019" name="Mol. Biol. Evol.">
        <title>Blast fungal genomes show frequent chromosomal changes, gene gains and losses, and effector gene turnover.</title>
        <authorList>
            <person name="Gomez Luciano L.B."/>
            <person name="Jason Tsai I."/>
            <person name="Chuma I."/>
            <person name="Tosa Y."/>
            <person name="Chen Y.H."/>
            <person name="Li J.Y."/>
            <person name="Li M.Y."/>
            <person name="Jade Lu M.Y."/>
            <person name="Nakayashiki H."/>
            <person name="Li W.H."/>
        </authorList>
    </citation>
    <scope>NUCLEOTIDE SEQUENCE</scope>
    <source>
        <strain evidence="10">NI907</strain>
    </source>
</reference>
<evidence type="ECO:0000259" key="8">
    <source>
        <dbReference type="PROSITE" id="PS50850"/>
    </source>
</evidence>
<evidence type="ECO:0000256" key="3">
    <source>
        <dbReference type="ARBA" id="ARBA00022692"/>
    </source>
</evidence>
<dbReference type="Gene3D" id="1.20.1250.20">
    <property type="entry name" value="MFS general substrate transporter like domains"/>
    <property type="match status" value="2"/>
</dbReference>
<feature type="transmembrane region" description="Helical" evidence="7">
    <location>
        <begin position="144"/>
        <end position="164"/>
    </location>
</feature>
<dbReference type="InterPro" id="IPR020846">
    <property type="entry name" value="MFS_dom"/>
</dbReference>
<name>A0A6P8BHD1_PYRGI</name>
<dbReference type="PROSITE" id="PS50850">
    <property type="entry name" value="MFS"/>
    <property type="match status" value="1"/>
</dbReference>
<feature type="transmembrane region" description="Helical" evidence="7">
    <location>
        <begin position="400"/>
        <end position="421"/>
    </location>
</feature>
<reference evidence="10" key="2">
    <citation type="submission" date="2019-10" db="EMBL/GenBank/DDBJ databases">
        <authorList>
            <consortium name="NCBI Genome Project"/>
        </authorList>
    </citation>
    <scope>NUCLEOTIDE SEQUENCE</scope>
    <source>
        <strain evidence="10">NI907</strain>
    </source>
</reference>
<dbReference type="SUPFAM" id="SSF103473">
    <property type="entry name" value="MFS general substrate transporter"/>
    <property type="match status" value="1"/>
</dbReference>
<feature type="domain" description="Major facilitator superfamily (MFS) profile" evidence="8">
    <location>
        <begin position="47"/>
        <end position="457"/>
    </location>
</feature>
<dbReference type="GO" id="GO:0016020">
    <property type="term" value="C:membrane"/>
    <property type="evidence" value="ECO:0007669"/>
    <property type="project" value="UniProtKB-SubCell"/>
</dbReference>
<dbReference type="Pfam" id="PF07690">
    <property type="entry name" value="MFS_1"/>
    <property type="match status" value="1"/>
</dbReference>
<evidence type="ECO:0000256" key="1">
    <source>
        <dbReference type="ARBA" id="ARBA00004141"/>
    </source>
</evidence>
<feature type="region of interest" description="Disordered" evidence="6">
    <location>
        <begin position="1"/>
        <end position="21"/>
    </location>
</feature>
<feature type="transmembrane region" description="Helical" evidence="7">
    <location>
        <begin position="176"/>
        <end position="194"/>
    </location>
</feature>
<keyword evidence="9" id="KW-1185">Reference proteome</keyword>
<organism evidence="9 10">
    <name type="scientific">Pyricularia grisea</name>
    <name type="common">Crabgrass-specific blast fungus</name>
    <name type="synonym">Magnaporthe grisea</name>
    <dbReference type="NCBI Taxonomy" id="148305"/>
    <lineage>
        <taxon>Eukaryota</taxon>
        <taxon>Fungi</taxon>
        <taxon>Dikarya</taxon>
        <taxon>Ascomycota</taxon>
        <taxon>Pezizomycotina</taxon>
        <taxon>Sordariomycetes</taxon>
        <taxon>Sordariomycetidae</taxon>
        <taxon>Magnaporthales</taxon>
        <taxon>Pyriculariaceae</taxon>
        <taxon>Pyricularia</taxon>
    </lineage>
</organism>
<evidence type="ECO:0000256" key="5">
    <source>
        <dbReference type="ARBA" id="ARBA00023136"/>
    </source>
</evidence>
<dbReference type="InterPro" id="IPR011701">
    <property type="entry name" value="MFS"/>
</dbReference>
<dbReference type="GeneID" id="41955531"/>
<evidence type="ECO:0000256" key="4">
    <source>
        <dbReference type="ARBA" id="ARBA00022989"/>
    </source>
</evidence>
<feature type="transmembrane region" description="Helical" evidence="7">
    <location>
        <begin position="113"/>
        <end position="132"/>
    </location>
</feature>
<evidence type="ECO:0000256" key="7">
    <source>
        <dbReference type="SAM" id="Phobius"/>
    </source>
</evidence>
<evidence type="ECO:0000256" key="2">
    <source>
        <dbReference type="ARBA" id="ARBA00022448"/>
    </source>
</evidence>
<keyword evidence="5 7" id="KW-0472">Membrane</keyword>
<dbReference type="PANTHER" id="PTHR43791:SF24">
    <property type="entry name" value="NICOTINIC ACID PLASMA MEMBRANE TRANSPORTER"/>
    <property type="match status" value="1"/>
</dbReference>
<evidence type="ECO:0000256" key="6">
    <source>
        <dbReference type="SAM" id="MobiDB-lite"/>
    </source>
</evidence>
<accession>A0A6P8BHD1</accession>
<dbReference type="KEGG" id="pgri:PgNI_00539"/>
<evidence type="ECO:0000313" key="9">
    <source>
        <dbReference type="Proteomes" id="UP000515153"/>
    </source>
</evidence>
<feature type="transmembrane region" description="Helical" evidence="7">
    <location>
        <begin position="341"/>
        <end position="360"/>
    </location>
</feature>
<reference evidence="10" key="3">
    <citation type="submission" date="2025-08" db="UniProtKB">
        <authorList>
            <consortium name="RefSeq"/>
        </authorList>
    </citation>
    <scope>IDENTIFICATION</scope>
    <source>
        <strain evidence="10">NI907</strain>
    </source>
</reference>
<keyword evidence="3 7" id="KW-0812">Transmembrane</keyword>
<feature type="transmembrane region" description="Helical" evidence="7">
    <location>
        <begin position="366"/>
        <end position="388"/>
    </location>
</feature>
<dbReference type="AlphaFoldDB" id="A0A6P8BHD1"/>
<dbReference type="InterPro" id="IPR036259">
    <property type="entry name" value="MFS_trans_sf"/>
</dbReference>
<comment type="subcellular location">
    <subcellularLocation>
        <location evidence="1">Membrane</location>
        <topology evidence="1">Multi-pass membrane protein</topology>
    </subcellularLocation>
</comment>
<feature type="transmembrane region" description="Helical" evidence="7">
    <location>
        <begin position="314"/>
        <end position="334"/>
    </location>
</feature>
<feature type="transmembrane region" description="Helical" evidence="7">
    <location>
        <begin position="433"/>
        <end position="453"/>
    </location>
</feature>
<dbReference type="GO" id="GO:0022857">
    <property type="term" value="F:transmembrane transporter activity"/>
    <property type="evidence" value="ECO:0007669"/>
    <property type="project" value="InterPro"/>
</dbReference>
<keyword evidence="4 7" id="KW-1133">Transmembrane helix</keyword>
<dbReference type="RefSeq" id="XP_030986484.1">
    <property type="nucleotide sequence ID" value="XM_031120617.1"/>
</dbReference>